<dbReference type="PROSITE" id="PS00028">
    <property type="entry name" value="ZINC_FINGER_C2H2_1"/>
    <property type="match status" value="1"/>
</dbReference>
<dbReference type="Pfam" id="PF01485">
    <property type="entry name" value="IBR"/>
    <property type="match status" value="1"/>
</dbReference>
<dbReference type="OMA" id="CKTISHE"/>
<evidence type="ECO:0000259" key="9">
    <source>
        <dbReference type="PROSITE" id="PS50089"/>
    </source>
</evidence>
<evidence type="ECO:0000256" key="2">
    <source>
        <dbReference type="ARBA" id="ARBA00022679"/>
    </source>
</evidence>
<dbReference type="AlphaFoldDB" id="D8PYG2"/>
<dbReference type="InterPro" id="IPR013087">
    <property type="entry name" value="Znf_C2H2_type"/>
</dbReference>
<dbReference type="InterPro" id="IPR044066">
    <property type="entry name" value="TRIAD_supradom"/>
</dbReference>
<evidence type="ECO:0000256" key="1">
    <source>
        <dbReference type="ARBA" id="ARBA00004906"/>
    </source>
</evidence>
<comment type="pathway">
    <text evidence="1">Protein modification; protein ubiquitination.</text>
</comment>
<dbReference type="SMART" id="SM00647">
    <property type="entry name" value="IBR"/>
    <property type="match status" value="2"/>
</dbReference>
<dbReference type="EMBL" id="GL377304">
    <property type="protein sequence ID" value="EFI98689.1"/>
    <property type="molecule type" value="Genomic_DNA"/>
</dbReference>
<dbReference type="InterPro" id="IPR013083">
    <property type="entry name" value="Znf_RING/FYVE/PHD"/>
</dbReference>
<dbReference type="eggNOG" id="KOG1812">
    <property type="taxonomic scope" value="Eukaryota"/>
</dbReference>
<dbReference type="Gene3D" id="1.20.120.1750">
    <property type="match status" value="1"/>
</dbReference>
<dbReference type="PANTHER" id="PTHR22770:SF13">
    <property type="entry name" value="RING-TYPE DOMAIN-CONTAINING PROTEIN"/>
    <property type="match status" value="1"/>
</dbReference>
<dbReference type="GO" id="GO:0004842">
    <property type="term" value="F:ubiquitin-protein transferase activity"/>
    <property type="evidence" value="ECO:0007669"/>
    <property type="project" value="TreeGrafter"/>
</dbReference>
<dbReference type="OrthoDB" id="10009520at2759"/>
<dbReference type="PANTHER" id="PTHR22770">
    <property type="entry name" value="UBIQUITIN CONJUGATING ENZYME 7 INTERACTING PROTEIN-RELATED"/>
    <property type="match status" value="1"/>
</dbReference>
<feature type="non-terminal residue" evidence="11">
    <location>
        <position position="656"/>
    </location>
</feature>
<protein>
    <recommendedName>
        <fullName evidence="13">RING-type domain-containing protein</fullName>
    </recommendedName>
</protein>
<dbReference type="InterPro" id="IPR002867">
    <property type="entry name" value="IBR_dom"/>
</dbReference>
<evidence type="ECO:0008006" key="13">
    <source>
        <dbReference type="Google" id="ProtNLM"/>
    </source>
</evidence>
<keyword evidence="7" id="KW-0862">Zinc</keyword>
<evidence type="ECO:0000256" key="6">
    <source>
        <dbReference type="ARBA" id="ARBA00022786"/>
    </source>
</evidence>
<evidence type="ECO:0000313" key="11">
    <source>
        <dbReference type="EMBL" id="EFI98689.1"/>
    </source>
</evidence>
<dbReference type="Pfam" id="PF00097">
    <property type="entry name" value="zf-C3HC4"/>
    <property type="match status" value="1"/>
</dbReference>
<dbReference type="InterPro" id="IPR051628">
    <property type="entry name" value="LUBAC_E3_Ligases"/>
</dbReference>
<dbReference type="Proteomes" id="UP000007431">
    <property type="component" value="Unassembled WGS sequence"/>
</dbReference>
<evidence type="ECO:0000256" key="4">
    <source>
        <dbReference type="ARBA" id="ARBA00022737"/>
    </source>
</evidence>
<keyword evidence="4" id="KW-0677">Repeat</keyword>
<dbReference type="GO" id="GO:0043130">
    <property type="term" value="F:ubiquitin binding"/>
    <property type="evidence" value="ECO:0007669"/>
    <property type="project" value="TreeGrafter"/>
</dbReference>
<organism evidence="12">
    <name type="scientific">Schizophyllum commune (strain H4-8 / FGSC 9210)</name>
    <name type="common">Split gill fungus</name>
    <dbReference type="NCBI Taxonomy" id="578458"/>
    <lineage>
        <taxon>Eukaryota</taxon>
        <taxon>Fungi</taxon>
        <taxon>Dikarya</taxon>
        <taxon>Basidiomycota</taxon>
        <taxon>Agaricomycotina</taxon>
        <taxon>Agaricomycetes</taxon>
        <taxon>Agaricomycetidae</taxon>
        <taxon>Agaricales</taxon>
        <taxon>Schizophyllaceae</taxon>
        <taxon>Schizophyllum</taxon>
    </lineage>
</organism>
<dbReference type="KEGG" id="scm:SCHCO_02494005"/>
<name>D8PYG2_SCHCM</name>
<reference evidence="11 12" key="1">
    <citation type="journal article" date="2010" name="Nat. Biotechnol.">
        <title>Genome sequence of the model mushroom Schizophyllum commune.</title>
        <authorList>
            <person name="Ohm R.A."/>
            <person name="de Jong J.F."/>
            <person name="Lugones L.G."/>
            <person name="Aerts A."/>
            <person name="Kothe E."/>
            <person name="Stajich J.E."/>
            <person name="de Vries R.P."/>
            <person name="Record E."/>
            <person name="Levasseur A."/>
            <person name="Baker S.E."/>
            <person name="Bartholomew K.A."/>
            <person name="Coutinho P.M."/>
            <person name="Erdmann S."/>
            <person name="Fowler T.J."/>
            <person name="Gathman A.C."/>
            <person name="Lombard V."/>
            <person name="Henrissat B."/>
            <person name="Knabe N."/>
            <person name="Kuees U."/>
            <person name="Lilly W.W."/>
            <person name="Lindquist E."/>
            <person name="Lucas S."/>
            <person name="Magnuson J.K."/>
            <person name="Piumi F."/>
            <person name="Raudaskoski M."/>
            <person name="Salamov A."/>
            <person name="Schmutz J."/>
            <person name="Schwarze F.W.M.R."/>
            <person name="vanKuyk P.A."/>
            <person name="Horton J.S."/>
            <person name="Grigoriev I.V."/>
            <person name="Woesten H.A.B."/>
        </authorList>
    </citation>
    <scope>NUCLEOTIDE SEQUENCE [LARGE SCALE GENOMIC DNA]</scope>
    <source>
        <strain evidence="12">H4-8 / FGSC 9210</strain>
    </source>
</reference>
<dbReference type="PROSITE" id="PS51873">
    <property type="entry name" value="TRIAD"/>
    <property type="match status" value="1"/>
</dbReference>
<dbReference type="Gene3D" id="3.30.40.10">
    <property type="entry name" value="Zinc/RING finger domain, C3HC4 (zinc finger)"/>
    <property type="match status" value="1"/>
</dbReference>
<dbReference type="SUPFAM" id="SSF57850">
    <property type="entry name" value="RING/U-box"/>
    <property type="match status" value="3"/>
</dbReference>
<dbReference type="GO" id="GO:0043161">
    <property type="term" value="P:proteasome-mediated ubiquitin-dependent protein catabolic process"/>
    <property type="evidence" value="ECO:0007669"/>
    <property type="project" value="TreeGrafter"/>
</dbReference>
<evidence type="ECO:0000313" key="12">
    <source>
        <dbReference type="Proteomes" id="UP000007431"/>
    </source>
</evidence>
<dbReference type="VEuPathDB" id="FungiDB:SCHCODRAFT_02494005"/>
<evidence type="ECO:0000256" key="7">
    <source>
        <dbReference type="ARBA" id="ARBA00022833"/>
    </source>
</evidence>
<evidence type="ECO:0000259" key="10">
    <source>
        <dbReference type="PROSITE" id="PS51873"/>
    </source>
</evidence>
<keyword evidence="6" id="KW-0833">Ubl conjugation pathway</keyword>
<evidence type="ECO:0000256" key="5">
    <source>
        <dbReference type="ARBA" id="ARBA00022771"/>
    </source>
</evidence>
<evidence type="ECO:0000256" key="3">
    <source>
        <dbReference type="ARBA" id="ARBA00022723"/>
    </source>
</evidence>
<dbReference type="InterPro" id="IPR001841">
    <property type="entry name" value="Znf_RING"/>
</dbReference>
<keyword evidence="5 8" id="KW-0863">Zinc-finger</keyword>
<dbReference type="GO" id="GO:0097039">
    <property type="term" value="P:protein linear polyubiquitination"/>
    <property type="evidence" value="ECO:0007669"/>
    <property type="project" value="TreeGrafter"/>
</dbReference>
<feature type="domain" description="RING-type" evidence="9">
    <location>
        <begin position="449"/>
        <end position="492"/>
    </location>
</feature>
<gene>
    <name evidence="11" type="ORF">SCHCODRAFT_106368</name>
</gene>
<dbReference type="CDD" id="cd22585">
    <property type="entry name" value="Rcat_RBR_DEAH12-like"/>
    <property type="match status" value="1"/>
</dbReference>
<evidence type="ECO:0000256" key="8">
    <source>
        <dbReference type="PROSITE-ProRule" id="PRU00175"/>
    </source>
</evidence>
<dbReference type="InParanoid" id="D8PYG2"/>
<dbReference type="Pfam" id="PF22191">
    <property type="entry name" value="IBR_1"/>
    <property type="match status" value="1"/>
</dbReference>
<dbReference type="InterPro" id="IPR018957">
    <property type="entry name" value="Znf_C3HC4_RING-type"/>
</dbReference>
<accession>D8PYG2</accession>
<dbReference type="GO" id="GO:0008270">
    <property type="term" value="F:zinc ion binding"/>
    <property type="evidence" value="ECO:0007669"/>
    <property type="project" value="UniProtKB-KW"/>
</dbReference>
<keyword evidence="3" id="KW-0479">Metal-binding</keyword>
<sequence length="656" mass="72986">MEVEHILQQQGLTHHVLRLRDTRDGILAICGTPLSARVVTRCLQRECDSGIDVRPVQDADRKRHERLTVDGSSIEITVQLPTKILYAGYSNQSLAEQGKAYIESQILIRGHRPRAAEHHRIPAVRNKTLIITGLPHNVTEDEKRTLGAEEYMHQRPNYVSSPRKVRSQLSGYLAHNFEGFLSLELQPEPFIGGMATLFASFSSSDEATRANAVLDGSRPQATGYTQITTRLVCRLWLRISHAEYSRHKEGIDRLVSAAHQTGAVLITVVPKPRERAVLLYMQGTRLEDIADQKQELDKIVRGDVVRSDGRALWDTFFRYPMGKAFLKDLERSYPGLVVTADACRRELRVAGPRALRHYGARDLAAKIDSLKAEQAHLIPLKAIPSKCYIDDVVLPINRAYGPGHVTLDMKGRKLLVRGDIHVQNKVAVAASLVWRKYGQSGTSSGWNTCPVCLSPPADPVTLESQCGHIWCSECMKLYLLSSHERHAFPITCLGDGGSCAAPISVRDALRVLSEQELLGIVEVAFTTHIASRPREFHYCPTPDCDQVYRKGSEPKVVRCPSCLLSICRLCDSEAHGILPCRATAADAQFEEWMQKNGAKRCPGCTAPIQRDQGCNHVTCTRCTTHICWVCMETFPGGDGIYGHMRTEHGSFGVDGY</sequence>
<keyword evidence="2" id="KW-0808">Transferase</keyword>
<proteinExistence type="predicted"/>
<feature type="domain" description="RING-type" evidence="10">
    <location>
        <begin position="445"/>
        <end position="656"/>
    </location>
</feature>
<dbReference type="GeneID" id="9586170"/>
<dbReference type="CDD" id="cd20335">
    <property type="entry name" value="BRcat_RBR"/>
    <property type="match status" value="1"/>
</dbReference>
<dbReference type="RefSeq" id="XP_003033592.1">
    <property type="nucleotide sequence ID" value="XM_003033546.1"/>
</dbReference>
<keyword evidence="12" id="KW-1185">Reference proteome</keyword>
<dbReference type="GO" id="GO:0000151">
    <property type="term" value="C:ubiquitin ligase complex"/>
    <property type="evidence" value="ECO:0007669"/>
    <property type="project" value="TreeGrafter"/>
</dbReference>
<dbReference type="HOGENOM" id="CLU_004235_1_1_1"/>
<dbReference type="STRING" id="578458.D8PYG2"/>
<dbReference type="PROSITE" id="PS50089">
    <property type="entry name" value="ZF_RING_2"/>
    <property type="match status" value="1"/>
</dbReference>